<protein>
    <submittedName>
        <fullName evidence="7">TMEM165/GDT1 family protein</fullName>
    </submittedName>
</protein>
<keyword evidence="4 6" id="KW-1133">Transmembrane helix</keyword>
<dbReference type="PANTHER" id="PTHR12608:SF1">
    <property type="entry name" value="TRANSMEMBRANE PROTEIN 165"/>
    <property type="match status" value="1"/>
</dbReference>
<feature type="transmembrane region" description="Helical" evidence="6">
    <location>
        <begin position="132"/>
        <end position="151"/>
    </location>
</feature>
<comment type="caution">
    <text evidence="7">The sequence shown here is derived from an EMBL/GenBank/DDBJ whole genome shotgun (WGS) entry which is preliminary data.</text>
</comment>
<evidence type="ECO:0000256" key="3">
    <source>
        <dbReference type="ARBA" id="ARBA00022692"/>
    </source>
</evidence>
<proteinExistence type="inferred from homology"/>
<evidence type="ECO:0000313" key="7">
    <source>
        <dbReference type="EMBL" id="RNJ27163.1"/>
    </source>
</evidence>
<dbReference type="Proteomes" id="UP000270581">
    <property type="component" value="Unassembled WGS sequence"/>
</dbReference>
<reference evidence="7 8" key="1">
    <citation type="submission" date="2018-11" db="EMBL/GenBank/DDBJ databases">
        <title>Genome sequences of Natronomonas sp. CBA1133.</title>
        <authorList>
            <person name="Roh S.W."/>
            <person name="Cha I.-T."/>
        </authorList>
    </citation>
    <scope>NUCLEOTIDE SEQUENCE [LARGE SCALE GENOMIC DNA]</scope>
    <source>
        <strain evidence="7 8">CBA1133</strain>
    </source>
</reference>
<organism evidence="7 8">
    <name type="scientific">Halosegnis longus</name>
    <dbReference type="NCBI Taxonomy" id="2216012"/>
    <lineage>
        <taxon>Archaea</taxon>
        <taxon>Methanobacteriati</taxon>
        <taxon>Methanobacteriota</taxon>
        <taxon>Stenosarchaea group</taxon>
        <taxon>Halobacteria</taxon>
        <taxon>Halobacteriales</taxon>
        <taxon>Natronomonadaceae</taxon>
        <taxon>Halosegnis</taxon>
    </lineage>
</organism>
<feature type="transmembrane region" description="Helical" evidence="6">
    <location>
        <begin position="35"/>
        <end position="54"/>
    </location>
</feature>
<dbReference type="RefSeq" id="WP_123124452.1">
    <property type="nucleotide sequence ID" value="NZ_QKNW01000001.1"/>
</dbReference>
<evidence type="ECO:0000313" key="8">
    <source>
        <dbReference type="Proteomes" id="UP000270581"/>
    </source>
</evidence>
<gene>
    <name evidence="7" type="ORF">Nmn1133_11090</name>
</gene>
<evidence type="ECO:0000256" key="6">
    <source>
        <dbReference type="SAM" id="Phobius"/>
    </source>
</evidence>
<dbReference type="Pfam" id="PF01169">
    <property type="entry name" value="GDT1"/>
    <property type="match status" value="2"/>
</dbReference>
<keyword evidence="8" id="KW-1185">Reference proteome</keyword>
<name>A0AAJ4R9R4_9EURY</name>
<dbReference type="GO" id="GO:0046873">
    <property type="term" value="F:metal ion transmembrane transporter activity"/>
    <property type="evidence" value="ECO:0007669"/>
    <property type="project" value="InterPro"/>
</dbReference>
<dbReference type="PANTHER" id="PTHR12608">
    <property type="entry name" value="TRANSMEMBRANE PROTEIN HTP-1 RELATED"/>
    <property type="match status" value="1"/>
</dbReference>
<sequence>MTPWLEVAIIAFVAQLTVLPGEKVQFIIAGLSTQFHPLLVVSAAGTAFAGWTALEVHLGSALQAAIPGYYLDAATGLLFLGFALALFRSAPSPGSDPAVMGGETDEEIDSERANLTDGGELDVRVPVVGWRVPNLFGGFLPVFALMAVGEFGDKTQLVTIGLAAQYVHGTAIWVGEMAAIIPVSLLNAFVFYRFSHRFDARKAHFAGATLFAFFGVDTLQSLVTDVSVWETVVNTVSTAVTTVL</sequence>
<dbReference type="GO" id="GO:0016020">
    <property type="term" value="C:membrane"/>
    <property type="evidence" value="ECO:0007669"/>
    <property type="project" value="UniProtKB-SubCell"/>
</dbReference>
<comment type="subcellular location">
    <subcellularLocation>
        <location evidence="1">Membrane</location>
        <topology evidence="1">Multi-pass membrane protein</topology>
    </subcellularLocation>
</comment>
<accession>A0AAJ4R9R4</accession>
<keyword evidence="3 6" id="KW-0812">Transmembrane</keyword>
<keyword evidence="5 6" id="KW-0472">Membrane</keyword>
<dbReference type="AlphaFoldDB" id="A0AAJ4R9R4"/>
<evidence type="ECO:0000256" key="1">
    <source>
        <dbReference type="ARBA" id="ARBA00004141"/>
    </source>
</evidence>
<dbReference type="EMBL" id="RJJC01000001">
    <property type="protein sequence ID" value="RNJ27163.1"/>
    <property type="molecule type" value="Genomic_DNA"/>
</dbReference>
<feature type="transmembrane region" description="Helical" evidence="6">
    <location>
        <begin position="66"/>
        <end position="87"/>
    </location>
</feature>
<evidence type="ECO:0000256" key="5">
    <source>
        <dbReference type="ARBA" id="ARBA00023136"/>
    </source>
</evidence>
<dbReference type="InterPro" id="IPR001727">
    <property type="entry name" value="GDT1-like"/>
</dbReference>
<evidence type="ECO:0000256" key="4">
    <source>
        <dbReference type="ARBA" id="ARBA00022989"/>
    </source>
</evidence>
<feature type="transmembrane region" description="Helical" evidence="6">
    <location>
        <begin position="171"/>
        <end position="192"/>
    </location>
</feature>
<comment type="similarity">
    <text evidence="2">Belongs to the GDT1 family.</text>
</comment>
<evidence type="ECO:0000256" key="2">
    <source>
        <dbReference type="ARBA" id="ARBA00009190"/>
    </source>
</evidence>